<evidence type="ECO:0000313" key="2">
    <source>
        <dbReference type="Proteomes" id="UP001231518"/>
    </source>
</evidence>
<comment type="caution">
    <text evidence="1">The sequence shown here is derived from an EMBL/GenBank/DDBJ whole genome shotgun (WGS) entry which is preliminary data.</text>
</comment>
<organism evidence="1 2">
    <name type="scientific">Mythimna separata</name>
    <name type="common">Oriental armyworm</name>
    <name type="synonym">Pseudaletia separata</name>
    <dbReference type="NCBI Taxonomy" id="271217"/>
    <lineage>
        <taxon>Eukaryota</taxon>
        <taxon>Metazoa</taxon>
        <taxon>Ecdysozoa</taxon>
        <taxon>Arthropoda</taxon>
        <taxon>Hexapoda</taxon>
        <taxon>Insecta</taxon>
        <taxon>Pterygota</taxon>
        <taxon>Neoptera</taxon>
        <taxon>Endopterygota</taxon>
        <taxon>Lepidoptera</taxon>
        <taxon>Glossata</taxon>
        <taxon>Ditrysia</taxon>
        <taxon>Noctuoidea</taxon>
        <taxon>Noctuidae</taxon>
        <taxon>Noctuinae</taxon>
        <taxon>Hadenini</taxon>
        <taxon>Mythimna</taxon>
    </lineage>
</organism>
<evidence type="ECO:0000313" key="1">
    <source>
        <dbReference type="EMBL" id="KAJ8730408.1"/>
    </source>
</evidence>
<reference evidence="1" key="1">
    <citation type="submission" date="2023-03" db="EMBL/GenBank/DDBJ databases">
        <title>Chromosome-level genomes of two armyworms, Mythimna separata and Mythimna loreyi, provide insights into the biosynthesis and reception of sex pheromones.</title>
        <authorList>
            <person name="Zhao H."/>
        </authorList>
    </citation>
    <scope>NUCLEOTIDE SEQUENCE</scope>
    <source>
        <strain evidence="1">BeijingLab</strain>
        <tissue evidence="1">Pupa</tissue>
    </source>
</reference>
<dbReference type="EMBL" id="JARGEI010000006">
    <property type="protein sequence ID" value="KAJ8730408.1"/>
    <property type="molecule type" value="Genomic_DNA"/>
</dbReference>
<proteinExistence type="predicted"/>
<keyword evidence="2" id="KW-1185">Reference proteome</keyword>
<dbReference type="AlphaFoldDB" id="A0AAD7YWQ5"/>
<name>A0AAD7YWQ5_MYTSE</name>
<protein>
    <submittedName>
        <fullName evidence="1">Uncharacterized protein</fullName>
    </submittedName>
</protein>
<sequence length="154" mass="18030">MVYCALCQSILTYCITVWGGAAKTLLLPLERAQRAVLKVMTFKPFRYPTVQLLDDCKTLSVRQLFILGTVLRKHSTLKYDKSITTKRRSRVVCQTYRCRSSLAARHHNVISCRLYNNINIQCNIYPLSRFECKRKVLNWLLNKSYEYTESLLKI</sequence>
<gene>
    <name evidence="1" type="ORF">PYW07_017446</name>
</gene>
<dbReference type="Proteomes" id="UP001231518">
    <property type="component" value="Chromosome 9"/>
</dbReference>
<accession>A0AAD7YWQ5</accession>